<evidence type="ECO:0000256" key="1">
    <source>
        <dbReference type="SAM" id="MobiDB-lite"/>
    </source>
</evidence>
<dbReference type="Proteomes" id="UP000324222">
    <property type="component" value="Unassembled WGS sequence"/>
</dbReference>
<feature type="compositionally biased region" description="Basic and acidic residues" evidence="1">
    <location>
        <begin position="198"/>
        <end position="230"/>
    </location>
</feature>
<gene>
    <name evidence="2" type="ORF">E2C01_027691</name>
</gene>
<organism evidence="2 3">
    <name type="scientific">Portunus trituberculatus</name>
    <name type="common">Swimming crab</name>
    <name type="synonym">Neptunus trituberculatus</name>
    <dbReference type="NCBI Taxonomy" id="210409"/>
    <lineage>
        <taxon>Eukaryota</taxon>
        <taxon>Metazoa</taxon>
        <taxon>Ecdysozoa</taxon>
        <taxon>Arthropoda</taxon>
        <taxon>Crustacea</taxon>
        <taxon>Multicrustacea</taxon>
        <taxon>Malacostraca</taxon>
        <taxon>Eumalacostraca</taxon>
        <taxon>Eucarida</taxon>
        <taxon>Decapoda</taxon>
        <taxon>Pleocyemata</taxon>
        <taxon>Brachyura</taxon>
        <taxon>Eubrachyura</taxon>
        <taxon>Portunoidea</taxon>
        <taxon>Portunidae</taxon>
        <taxon>Portuninae</taxon>
        <taxon>Portunus</taxon>
    </lineage>
</organism>
<dbReference type="EMBL" id="VSRR010003028">
    <property type="protein sequence ID" value="MPC34307.1"/>
    <property type="molecule type" value="Genomic_DNA"/>
</dbReference>
<feature type="region of interest" description="Disordered" evidence="1">
    <location>
        <begin position="39"/>
        <end position="71"/>
    </location>
</feature>
<reference evidence="2 3" key="1">
    <citation type="submission" date="2019-05" db="EMBL/GenBank/DDBJ databases">
        <title>Another draft genome of Portunus trituberculatus and its Hox gene families provides insights of decapod evolution.</title>
        <authorList>
            <person name="Jeong J.-H."/>
            <person name="Song I."/>
            <person name="Kim S."/>
            <person name="Choi T."/>
            <person name="Kim D."/>
            <person name="Ryu S."/>
            <person name="Kim W."/>
        </authorList>
    </citation>
    <scope>NUCLEOTIDE SEQUENCE [LARGE SCALE GENOMIC DNA]</scope>
    <source>
        <tissue evidence="2">Muscle</tissue>
    </source>
</reference>
<keyword evidence="3" id="KW-1185">Reference proteome</keyword>
<evidence type="ECO:0000313" key="3">
    <source>
        <dbReference type="Proteomes" id="UP000324222"/>
    </source>
</evidence>
<dbReference type="AlphaFoldDB" id="A0A5B7ELZ9"/>
<evidence type="ECO:0000313" key="2">
    <source>
        <dbReference type="EMBL" id="MPC34307.1"/>
    </source>
</evidence>
<proteinExistence type="predicted"/>
<accession>A0A5B7ELZ9</accession>
<sequence>MWRSVLPPAALRRSLKLQVSECHVTSSQHHRSSLLLSRLASHSAPQPGSAQEAPPRGTVKRSSPNWKTKQIGRHFGTQAAEAARCRCVQVCRGELPPQTPTTHTTAPGGAFRAGFEGLHLNLWSPASRPHIPSLNRAESGASEAGRLTTLELPSTREATRCLRGGGEGQQAARLGVEAEVVSSGEGGSWRQGGEESGEEWRGRERGREGAEASRDRDAPRGRRVRDLAGL</sequence>
<comment type="caution">
    <text evidence="2">The sequence shown here is derived from an EMBL/GenBank/DDBJ whole genome shotgun (WGS) entry which is preliminary data.</text>
</comment>
<feature type="region of interest" description="Disordered" evidence="1">
    <location>
        <begin position="161"/>
        <end position="230"/>
    </location>
</feature>
<protein>
    <submittedName>
        <fullName evidence="2">Uncharacterized protein</fullName>
    </submittedName>
</protein>
<name>A0A5B7ELZ9_PORTR</name>